<proteinExistence type="predicted"/>
<sequence>MSRSKAKTTILNWYDKGEPTKADRALFAKDIDLFFEELSAREHWGECLSTCLRDSVETKFSMGTKNWRADPTNSGLVVTTIVPGWGYGWRKVFKNEMSEDFFTWLGHFCRQYIHRAMICKVLMAAWEKDGDILHPFGFRSSSIRFDDTDGSKAEVLVSEASKLIEECGAPQFGSKKFQSRWLQRNTLDPSVHQGISHFLRAQSLLKAGFEIEALVALDCTIQSLQNMDWSWASGNPKRSRRDLCRVLGFGVPTQDLSEEIYFLRNQFGAHAGGWRWWDTGEHLGDDVCERGARLASRVLRKAADIEPEHRTIEPNPENWAKWLEQNFDAIWTAVWFKDP</sequence>
<evidence type="ECO:0000313" key="1">
    <source>
        <dbReference type="EMBL" id="MBB5722094.1"/>
    </source>
</evidence>
<organism evidence="1 2">
    <name type="scientific">Yoonia ponticola</name>
    <dbReference type="NCBI Taxonomy" id="1524255"/>
    <lineage>
        <taxon>Bacteria</taxon>
        <taxon>Pseudomonadati</taxon>
        <taxon>Pseudomonadota</taxon>
        <taxon>Alphaproteobacteria</taxon>
        <taxon>Rhodobacterales</taxon>
        <taxon>Paracoccaceae</taxon>
        <taxon>Yoonia</taxon>
    </lineage>
</organism>
<protein>
    <submittedName>
        <fullName evidence="1">Uncharacterized protein</fullName>
    </submittedName>
</protein>
<reference evidence="1 2" key="1">
    <citation type="submission" date="2020-08" db="EMBL/GenBank/DDBJ databases">
        <title>Genomic Encyclopedia of Type Strains, Phase IV (KMG-IV): sequencing the most valuable type-strain genomes for metagenomic binning, comparative biology and taxonomic classification.</title>
        <authorList>
            <person name="Goeker M."/>
        </authorList>
    </citation>
    <scope>NUCLEOTIDE SEQUENCE [LARGE SCALE GENOMIC DNA]</scope>
    <source>
        <strain evidence="1 2">DSM 101064</strain>
    </source>
</reference>
<dbReference type="RefSeq" id="WP_183528031.1">
    <property type="nucleotide sequence ID" value="NZ_JACIJM010000004.1"/>
</dbReference>
<accession>A0A7W9EXX3</accession>
<dbReference type="AlphaFoldDB" id="A0A7W9EXX3"/>
<dbReference type="Proteomes" id="UP000535415">
    <property type="component" value="Unassembled WGS sequence"/>
</dbReference>
<comment type="caution">
    <text evidence="1">The sequence shown here is derived from an EMBL/GenBank/DDBJ whole genome shotgun (WGS) entry which is preliminary data.</text>
</comment>
<name>A0A7W9EXX3_9RHOB</name>
<gene>
    <name evidence="1" type="ORF">FHS72_001718</name>
</gene>
<evidence type="ECO:0000313" key="2">
    <source>
        <dbReference type="Proteomes" id="UP000535415"/>
    </source>
</evidence>
<keyword evidence="2" id="KW-1185">Reference proteome</keyword>
<dbReference type="EMBL" id="JACIJM010000004">
    <property type="protein sequence ID" value="MBB5722094.1"/>
    <property type="molecule type" value="Genomic_DNA"/>
</dbReference>